<sequence length="143" mass="16034">MMSRIIAATEPFLTDFCENFIVSDTLSGTTHPDDNDDRLWWGLPCTVTPCFGARLVQKGNRLHYLADRAGIRGRFSDADAYHLDQAFPLLMKQLELMLTSGELNPRHQHTVTLYAKGVTCEADTLGSCGYVYMAVYPTPETKK</sequence>
<dbReference type="SUPFAM" id="SSF143737">
    <property type="entry name" value="YeeU-like"/>
    <property type="match status" value="1"/>
</dbReference>
<dbReference type="GO" id="GO:0051495">
    <property type="term" value="P:positive regulation of cytoskeleton organization"/>
    <property type="evidence" value="ECO:0007669"/>
    <property type="project" value="InterPro"/>
</dbReference>
<dbReference type="Proteomes" id="UP000193045">
    <property type="component" value="Unassembled WGS sequence"/>
</dbReference>
<comment type="caution">
    <text evidence="1">The sequence shown here is derived from an EMBL/GenBank/DDBJ whole genome shotgun (WGS) entry which is preliminary data.</text>
</comment>
<dbReference type="Pfam" id="PF06154">
    <property type="entry name" value="CbeA_antitoxin"/>
    <property type="match status" value="1"/>
</dbReference>
<dbReference type="Gene3D" id="3.30.450.20">
    <property type="entry name" value="PAS domain"/>
    <property type="match status" value="1"/>
</dbReference>
<evidence type="ECO:0000313" key="1">
    <source>
        <dbReference type="EMBL" id="OSL00865.1"/>
    </source>
</evidence>
<dbReference type="AlphaFoldDB" id="A0A1X3J9W6"/>
<dbReference type="EMBL" id="ADJB01000092">
    <property type="protein sequence ID" value="OSL00865.1"/>
    <property type="molecule type" value="Genomic_DNA"/>
</dbReference>
<proteinExistence type="predicted"/>
<gene>
    <name evidence="1" type="ORF">ECVG_02996</name>
</gene>
<name>A0A1X3J9W6_ECOLX</name>
<evidence type="ECO:0000313" key="2">
    <source>
        <dbReference type="Proteomes" id="UP000193045"/>
    </source>
</evidence>
<accession>A0A1X3J9W6</accession>
<dbReference type="InterPro" id="IPR038025">
    <property type="entry name" value="CbeA_sf"/>
</dbReference>
<organism evidence="1 2">
    <name type="scientific">Escherichia coli H386</name>
    <dbReference type="NCBI Taxonomy" id="656397"/>
    <lineage>
        <taxon>Bacteria</taxon>
        <taxon>Pseudomonadati</taxon>
        <taxon>Pseudomonadota</taxon>
        <taxon>Gammaproteobacteria</taxon>
        <taxon>Enterobacterales</taxon>
        <taxon>Enterobacteriaceae</taxon>
        <taxon>Escherichia</taxon>
    </lineage>
</organism>
<dbReference type="InterPro" id="IPR009320">
    <property type="entry name" value="Antitoxin_CbeA"/>
</dbReference>
<protein>
    <submittedName>
        <fullName evidence="1">Intergenic-region protein</fullName>
    </submittedName>
</protein>
<reference evidence="1 2" key="1">
    <citation type="submission" date="2010-04" db="EMBL/GenBank/DDBJ databases">
        <title>The Genome Sequence of Escherichia coli H386.</title>
        <authorList>
            <consortium name="The Broad Institute Genome Sequencing Platform"/>
            <consortium name="The Broad Institute Genome Sequencing Center for Infectious Disease"/>
            <person name="Feldgarden M."/>
            <person name="Gordon D.M."/>
            <person name="Johnson J.R."/>
            <person name="Johnston B.D."/>
            <person name="Young S."/>
            <person name="Zeng Q."/>
            <person name="Koehrsen M."/>
            <person name="Alvarado L."/>
            <person name="Berlin A.M."/>
            <person name="Borenstein D."/>
            <person name="Chapman S.B."/>
            <person name="Chen Z."/>
            <person name="Engels R."/>
            <person name="Freedman E."/>
            <person name="Gellesch M."/>
            <person name="Goldberg J."/>
            <person name="Griggs A."/>
            <person name="Gujja S."/>
            <person name="Heilman E.R."/>
            <person name="Heiman D.I."/>
            <person name="Hepburn T.A."/>
            <person name="Howarth C."/>
            <person name="Jen D."/>
            <person name="Larson L."/>
            <person name="Mehta T."/>
            <person name="Park D."/>
            <person name="Pearson M."/>
            <person name="Richards J."/>
            <person name="Roberts A."/>
            <person name="Saif S."/>
            <person name="Shea T.D."/>
            <person name="Shenoy N."/>
            <person name="Sisk P."/>
            <person name="Stolte C."/>
            <person name="Sykes S.N."/>
            <person name="Walk T."/>
            <person name="White J."/>
            <person name="Yandava C."/>
            <person name="Haas B."/>
            <person name="Henn M.R."/>
            <person name="Nusbaum C."/>
            <person name="Birren B."/>
        </authorList>
    </citation>
    <scope>NUCLEOTIDE SEQUENCE [LARGE SCALE GENOMIC DNA]</scope>
    <source>
        <strain evidence="1 2">H386</strain>
    </source>
</reference>